<comment type="caution">
    <text evidence="1">The sequence shown here is derived from an EMBL/GenBank/DDBJ whole genome shotgun (WGS) entry which is preliminary data.</text>
</comment>
<name>A0A918G1N5_9PSEU</name>
<reference evidence="1" key="1">
    <citation type="journal article" date="2014" name="Int. J. Syst. Evol. Microbiol.">
        <title>Complete genome sequence of Corynebacterium casei LMG S-19264T (=DSM 44701T), isolated from a smear-ripened cheese.</title>
        <authorList>
            <consortium name="US DOE Joint Genome Institute (JGI-PGF)"/>
            <person name="Walter F."/>
            <person name="Albersmeier A."/>
            <person name="Kalinowski J."/>
            <person name="Ruckert C."/>
        </authorList>
    </citation>
    <scope>NUCLEOTIDE SEQUENCE</scope>
    <source>
        <strain evidence="1">JCM 3276</strain>
    </source>
</reference>
<organism evidence="1 2">
    <name type="scientific">Actinokineospora fastidiosa</name>
    <dbReference type="NCBI Taxonomy" id="1816"/>
    <lineage>
        <taxon>Bacteria</taxon>
        <taxon>Bacillati</taxon>
        <taxon>Actinomycetota</taxon>
        <taxon>Actinomycetes</taxon>
        <taxon>Pseudonocardiales</taxon>
        <taxon>Pseudonocardiaceae</taxon>
        <taxon>Actinokineospora</taxon>
    </lineage>
</organism>
<protein>
    <submittedName>
        <fullName evidence="1">Uncharacterized protein</fullName>
    </submittedName>
</protein>
<proteinExistence type="predicted"/>
<keyword evidence="2" id="KW-1185">Reference proteome</keyword>
<dbReference type="AlphaFoldDB" id="A0A918G1N5"/>
<evidence type="ECO:0000313" key="2">
    <source>
        <dbReference type="Proteomes" id="UP000660680"/>
    </source>
</evidence>
<evidence type="ECO:0000313" key="1">
    <source>
        <dbReference type="EMBL" id="GGS14485.1"/>
    </source>
</evidence>
<reference evidence="1" key="2">
    <citation type="submission" date="2020-09" db="EMBL/GenBank/DDBJ databases">
        <authorList>
            <person name="Sun Q."/>
            <person name="Ohkuma M."/>
        </authorList>
    </citation>
    <scope>NUCLEOTIDE SEQUENCE</scope>
    <source>
        <strain evidence="1">JCM 3276</strain>
    </source>
</reference>
<accession>A0A918G1N5</accession>
<dbReference type="EMBL" id="BMRB01000001">
    <property type="protein sequence ID" value="GGS14485.1"/>
    <property type="molecule type" value="Genomic_DNA"/>
</dbReference>
<dbReference type="Proteomes" id="UP000660680">
    <property type="component" value="Unassembled WGS sequence"/>
</dbReference>
<sequence>MSQPWVSPPATSSTTSRGAGACVGATAVAPEGTLPVSAADVQAVATRADTAIKARMRPVWPAGCVAAVSRRRM</sequence>
<gene>
    <name evidence="1" type="ORF">GCM10010171_02970</name>
</gene>